<dbReference type="Proteomes" id="UP001157418">
    <property type="component" value="Unassembled WGS sequence"/>
</dbReference>
<gene>
    <name evidence="1" type="ORF">LVIROSA_LOCUS13290</name>
</gene>
<accession>A0AAU9MNF1</accession>
<protein>
    <submittedName>
        <fullName evidence="1">Uncharacterized protein</fullName>
    </submittedName>
</protein>
<comment type="caution">
    <text evidence="1">The sequence shown here is derived from an EMBL/GenBank/DDBJ whole genome shotgun (WGS) entry which is preliminary data.</text>
</comment>
<reference evidence="1 2" key="1">
    <citation type="submission" date="2022-01" db="EMBL/GenBank/DDBJ databases">
        <authorList>
            <person name="Xiong W."/>
            <person name="Schranz E."/>
        </authorList>
    </citation>
    <scope>NUCLEOTIDE SEQUENCE [LARGE SCALE GENOMIC DNA]</scope>
</reference>
<sequence>MVKKIKKKKRQLADPLDEVIVETDLGSGSESSAIRHDDIGFGFETPQRDSPVKSIFEYTGSLGGHVHVSNMDTTTNLCESPSTSIPAKEIVIPPEVSRTESLTEEVRTS</sequence>
<proteinExistence type="predicted"/>
<dbReference type="AlphaFoldDB" id="A0AAU9MNF1"/>
<keyword evidence="2" id="KW-1185">Reference proteome</keyword>
<evidence type="ECO:0000313" key="1">
    <source>
        <dbReference type="EMBL" id="CAH1426198.1"/>
    </source>
</evidence>
<evidence type="ECO:0000313" key="2">
    <source>
        <dbReference type="Proteomes" id="UP001157418"/>
    </source>
</evidence>
<organism evidence="1 2">
    <name type="scientific">Lactuca virosa</name>
    <dbReference type="NCBI Taxonomy" id="75947"/>
    <lineage>
        <taxon>Eukaryota</taxon>
        <taxon>Viridiplantae</taxon>
        <taxon>Streptophyta</taxon>
        <taxon>Embryophyta</taxon>
        <taxon>Tracheophyta</taxon>
        <taxon>Spermatophyta</taxon>
        <taxon>Magnoliopsida</taxon>
        <taxon>eudicotyledons</taxon>
        <taxon>Gunneridae</taxon>
        <taxon>Pentapetalae</taxon>
        <taxon>asterids</taxon>
        <taxon>campanulids</taxon>
        <taxon>Asterales</taxon>
        <taxon>Asteraceae</taxon>
        <taxon>Cichorioideae</taxon>
        <taxon>Cichorieae</taxon>
        <taxon>Lactucinae</taxon>
        <taxon>Lactuca</taxon>
    </lineage>
</organism>
<name>A0AAU9MNF1_9ASTR</name>
<dbReference type="EMBL" id="CAKMRJ010002223">
    <property type="protein sequence ID" value="CAH1426198.1"/>
    <property type="molecule type" value="Genomic_DNA"/>
</dbReference>